<evidence type="ECO:0000313" key="2">
    <source>
        <dbReference type="Proteomes" id="UP001335737"/>
    </source>
</evidence>
<dbReference type="Proteomes" id="UP001335737">
    <property type="component" value="Unassembled WGS sequence"/>
</dbReference>
<gene>
    <name evidence="1" type="ORF">QGM71_17365</name>
</gene>
<name>A0ABU6KIW1_9BACI</name>
<accession>A0ABU6KIW1</accession>
<dbReference type="InterPro" id="IPR036928">
    <property type="entry name" value="AS_sf"/>
</dbReference>
<reference evidence="1 2" key="1">
    <citation type="journal article" date="2024" name="Int. J. Syst. Evol. Microbiol.">
        <title>Virgibacillus tibetensis sp. nov., isolated from salt lake on the Tibetan Plateau of China.</title>
        <authorList>
            <person name="Phurbu D."/>
            <person name="Liu Z.-X."/>
            <person name="Wang R."/>
            <person name="Zheng Y.-Y."/>
            <person name="Liu H.-C."/>
            <person name="Zhou Y.-G."/>
            <person name="Yu Y.-J."/>
            <person name="Li A.-H."/>
        </authorList>
    </citation>
    <scope>NUCLEOTIDE SEQUENCE [LARGE SCALE GENOMIC DNA]</scope>
    <source>
        <strain evidence="1 2">C22-A2</strain>
    </source>
</reference>
<dbReference type="Gene3D" id="3.90.1300.10">
    <property type="entry name" value="Amidase signature (AS) domain"/>
    <property type="match status" value="1"/>
</dbReference>
<protein>
    <submittedName>
        <fullName evidence="1">Amidase family protein</fullName>
    </submittedName>
</protein>
<dbReference type="SUPFAM" id="SSF75304">
    <property type="entry name" value="Amidase signature (AS) enzymes"/>
    <property type="match status" value="1"/>
</dbReference>
<keyword evidence="2" id="KW-1185">Reference proteome</keyword>
<evidence type="ECO:0000313" key="1">
    <source>
        <dbReference type="EMBL" id="MEC5425257.1"/>
    </source>
</evidence>
<proteinExistence type="predicted"/>
<dbReference type="EMBL" id="JARZFX010000012">
    <property type="protein sequence ID" value="MEC5425257.1"/>
    <property type="molecule type" value="Genomic_DNA"/>
</dbReference>
<sequence>MHRIVKKMEEMGSIVFQNEILELSTSINAGYTLLAAESAYYHHDMLQSNLEGFGTDVRVILEVGVITNANHYLQEQQERRLLVKAFEDVDVLVGPTLLITAPRIQPIH</sequence>
<organism evidence="1 2">
    <name type="scientific">Virgibacillus tibetensis</name>
    <dbReference type="NCBI Taxonomy" id="3042313"/>
    <lineage>
        <taxon>Bacteria</taxon>
        <taxon>Bacillati</taxon>
        <taxon>Bacillota</taxon>
        <taxon>Bacilli</taxon>
        <taxon>Bacillales</taxon>
        <taxon>Bacillaceae</taxon>
        <taxon>Virgibacillus</taxon>
    </lineage>
</organism>
<comment type="caution">
    <text evidence="1">The sequence shown here is derived from an EMBL/GenBank/DDBJ whole genome shotgun (WGS) entry which is preliminary data.</text>
</comment>